<dbReference type="InterPro" id="IPR038909">
    <property type="entry name" value="Effector_transcript"/>
</dbReference>
<evidence type="ECO:0000313" key="2">
    <source>
        <dbReference type="Proteomes" id="UP000029121"/>
    </source>
</evidence>
<name>R0GTB3_9BRAS</name>
<evidence type="ECO:0000313" key="1">
    <source>
        <dbReference type="EMBL" id="EOA14423.1"/>
    </source>
</evidence>
<proteinExistence type="predicted"/>
<dbReference type="AlphaFoldDB" id="R0GTB3"/>
<dbReference type="Proteomes" id="UP000029121">
    <property type="component" value="Unassembled WGS sequence"/>
</dbReference>
<dbReference type="Pfam" id="PF19239">
    <property type="entry name" value="GIY_YIG_domain"/>
    <property type="match status" value="1"/>
</dbReference>
<sequence length="226" mass="25713">MSAAVLLLKMARLKISHIRHTIISMHRNTTVMPVLSQLLSNRLIGKEFSSGATVLTRLKREDYKLPTHNIVFTPWQALSLYLPYLILIDFSDFNYGKGVRRYRHEHLPPKHCAGLYELGVALTGQDLRQGFDPVDVLATYLGHSVDVRSRLQEYGRSGGHLAYALYKAISSEQGSILFRYALMRSKWEAAAAERMLLRIVDYPLNRCNNGTRREVEVVRSSVIPSL</sequence>
<dbReference type="EMBL" id="KB870812">
    <property type="protein sequence ID" value="EOA14423.1"/>
    <property type="molecule type" value="Genomic_DNA"/>
</dbReference>
<keyword evidence="2" id="KW-1185">Reference proteome</keyword>
<dbReference type="PANTHER" id="PTHR35133">
    <property type="entry name" value="PROTEIN EFFECTOR OF TRANSCRIPTION 2-RELATED"/>
    <property type="match status" value="1"/>
</dbReference>
<organism evidence="1 2">
    <name type="scientific">Capsella rubella</name>
    <dbReference type="NCBI Taxonomy" id="81985"/>
    <lineage>
        <taxon>Eukaryota</taxon>
        <taxon>Viridiplantae</taxon>
        <taxon>Streptophyta</taxon>
        <taxon>Embryophyta</taxon>
        <taxon>Tracheophyta</taxon>
        <taxon>Spermatophyta</taxon>
        <taxon>Magnoliopsida</taxon>
        <taxon>eudicotyledons</taxon>
        <taxon>Gunneridae</taxon>
        <taxon>Pentapetalae</taxon>
        <taxon>rosids</taxon>
        <taxon>malvids</taxon>
        <taxon>Brassicales</taxon>
        <taxon>Brassicaceae</taxon>
        <taxon>Camelineae</taxon>
        <taxon>Capsella</taxon>
    </lineage>
</organism>
<reference evidence="2" key="1">
    <citation type="journal article" date="2013" name="Nat. Genet.">
        <title>The Capsella rubella genome and the genomic consequences of rapid mating system evolution.</title>
        <authorList>
            <person name="Slotte T."/>
            <person name="Hazzouri K.M."/>
            <person name="Agren J.A."/>
            <person name="Koenig D."/>
            <person name="Maumus F."/>
            <person name="Guo Y.L."/>
            <person name="Steige K."/>
            <person name="Platts A.E."/>
            <person name="Escobar J.S."/>
            <person name="Newman L.K."/>
            <person name="Wang W."/>
            <person name="Mandakova T."/>
            <person name="Vello E."/>
            <person name="Smith L.M."/>
            <person name="Henz S.R."/>
            <person name="Steffen J."/>
            <person name="Takuno S."/>
            <person name="Brandvain Y."/>
            <person name="Coop G."/>
            <person name="Andolfatto P."/>
            <person name="Hu T.T."/>
            <person name="Blanchette M."/>
            <person name="Clark R.M."/>
            <person name="Quesneville H."/>
            <person name="Nordborg M."/>
            <person name="Gaut B.S."/>
            <person name="Lysak M.A."/>
            <person name="Jenkins J."/>
            <person name="Grimwood J."/>
            <person name="Chapman J."/>
            <person name="Prochnik S."/>
            <person name="Shu S."/>
            <person name="Rokhsar D."/>
            <person name="Schmutz J."/>
            <person name="Weigel D."/>
            <person name="Wright S.I."/>
        </authorList>
    </citation>
    <scope>NUCLEOTIDE SEQUENCE [LARGE SCALE GENOMIC DNA]</scope>
    <source>
        <strain evidence="2">cv. Monte Gargano</strain>
    </source>
</reference>
<accession>R0GTB3</accession>
<dbReference type="STRING" id="81985.R0GTB3"/>
<protein>
    <submittedName>
        <fullName evidence="1">Uncharacterized protein</fullName>
    </submittedName>
</protein>
<gene>
    <name evidence="1" type="ORF">CARUB_v10027625mg</name>
</gene>
<dbReference type="eggNOG" id="ENOG502QXNF">
    <property type="taxonomic scope" value="Eukaryota"/>
</dbReference>
<dbReference type="GO" id="GO:0006355">
    <property type="term" value="P:regulation of DNA-templated transcription"/>
    <property type="evidence" value="ECO:0007669"/>
    <property type="project" value="InterPro"/>
</dbReference>
<dbReference type="PANTHER" id="PTHR35133:SF1">
    <property type="entry name" value="PROTEIN EFFECTOR OF TRANSCRIPTION 2-RELATED"/>
    <property type="match status" value="1"/>
</dbReference>
<dbReference type="GO" id="GO:0003677">
    <property type="term" value="F:DNA binding"/>
    <property type="evidence" value="ECO:0007669"/>
    <property type="project" value="InterPro"/>
</dbReference>